<keyword evidence="5" id="KW-0677">Repeat</keyword>
<dbReference type="SUPFAM" id="SSF52743">
    <property type="entry name" value="Subtilisin-like"/>
    <property type="match status" value="1"/>
</dbReference>
<dbReference type="InterPro" id="IPR051048">
    <property type="entry name" value="Peptidase_S8/S53_subtilisin"/>
</dbReference>
<dbReference type="GO" id="GO:0006508">
    <property type="term" value="P:proteolysis"/>
    <property type="evidence" value="ECO:0007669"/>
    <property type="project" value="UniProtKB-KW"/>
</dbReference>
<dbReference type="InterPro" id="IPR005877">
    <property type="entry name" value="YSIRK_signal_dom"/>
</dbReference>
<keyword evidence="2" id="KW-0964">Secreted</keyword>
<reference evidence="16 17" key="1">
    <citation type="submission" date="2019-05" db="EMBL/GenBank/DDBJ databases">
        <authorList>
            <consortium name="Pathogen Informatics"/>
        </authorList>
    </citation>
    <scope>NUCLEOTIDE SEQUENCE [LARGE SCALE GENOMIC DNA]</scope>
    <source>
        <strain evidence="16 17">NCTC7982</strain>
    </source>
</reference>
<dbReference type="InterPro" id="IPR036852">
    <property type="entry name" value="Peptidase_S8/S53_dom_sf"/>
</dbReference>
<feature type="compositionally biased region" description="Polar residues" evidence="11">
    <location>
        <begin position="92"/>
        <end position="101"/>
    </location>
</feature>
<feature type="chain" id="PRO_5040883953" evidence="12">
    <location>
        <begin position="35"/>
        <end position="666"/>
    </location>
</feature>
<dbReference type="EC" id="3.4.21.110" evidence="16"/>
<dbReference type="Pfam" id="PF04650">
    <property type="entry name" value="YSIRK_signal"/>
    <property type="match status" value="1"/>
</dbReference>
<feature type="domain" description="YSIRK Gram-positive signal peptide" evidence="15">
    <location>
        <begin position="2"/>
        <end position="27"/>
    </location>
</feature>
<dbReference type="SUPFAM" id="SSF52025">
    <property type="entry name" value="PA domain"/>
    <property type="match status" value="1"/>
</dbReference>
<keyword evidence="3 9" id="KW-0645">Protease</keyword>
<dbReference type="CDD" id="cd02133">
    <property type="entry name" value="PA_C5a_like"/>
    <property type="match status" value="1"/>
</dbReference>
<keyword evidence="6 9" id="KW-0378">Hydrolase</keyword>
<dbReference type="InterPro" id="IPR023828">
    <property type="entry name" value="Peptidase_S8_Ser-AS"/>
</dbReference>
<feature type="domain" description="PA" evidence="14">
    <location>
        <begin position="466"/>
        <end position="539"/>
    </location>
</feature>
<dbReference type="InterPro" id="IPR022398">
    <property type="entry name" value="Peptidase_S8_His-AS"/>
</dbReference>
<dbReference type="NCBIfam" id="TIGR01168">
    <property type="entry name" value="YSIRK_signal"/>
    <property type="match status" value="1"/>
</dbReference>
<dbReference type="InterPro" id="IPR034216">
    <property type="entry name" value="C5a_Peptidase"/>
</dbReference>
<evidence type="ECO:0000256" key="4">
    <source>
        <dbReference type="ARBA" id="ARBA00022729"/>
    </source>
</evidence>
<evidence type="ECO:0000256" key="3">
    <source>
        <dbReference type="ARBA" id="ARBA00022670"/>
    </source>
</evidence>
<comment type="caution">
    <text evidence="16">The sequence shown here is derived from an EMBL/GenBank/DDBJ whole genome shotgun (WGS) entry which is preliminary data.</text>
</comment>
<dbReference type="Gene3D" id="3.40.50.200">
    <property type="entry name" value="Peptidase S8/S53 domain"/>
    <property type="match status" value="2"/>
</dbReference>
<gene>
    <name evidence="16" type="primary">scpA_3</name>
    <name evidence="16" type="ORF">NCTC7982_01102</name>
</gene>
<feature type="active site" description="Charge relay system" evidence="8 9">
    <location>
        <position position="609"/>
    </location>
</feature>
<dbReference type="PANTHER" id="PTHR43399">
    <property type="entry name" value="SUBTILISIN-RELATED"/>
    <property type="match status" value="1"/>
</dbReference>
<evidence type="ECO:0000256" key="12">
    <source>
        <dbReference type="SAM" id="SignalP"/>
    </source>
</evidence>
<dbReference type="Gene3D" id="3.50.30.30">
    <property type="match status" value="1"/>
</dbReference>
<evidence type="ECO:0000256" key="2">
    <source>
        <dbReference type="ARBA" id="ARBA00022525"/>
    </source>
</evidence>
<dbReference type="PROSITE" id="PS00137">
    <property type="entry name" value="SUBTILASE_HIS"/>
    <property type="match status" value="1"/>
</dbReference>
<evidence type="ECO:0000256" key="5">
    <source>
        <dbReference type="ARBA" id="ARBA00022737"/>
    </source>
</evidence>
<dbReference type="Pfam" id="PF02225">
    <property type="entry name" value="PA"/>
    <property type="match status" value="1"/>
</dbReference>
<feature type="signal peptide" evidence="12">
    <location>
        <begin position="1"/>
        <end position="34"/>
    </location>
</feature>
<feature type="region of interest" description="Disordered" evidence="11">
    <location>
        <begin position="53"/>
        <end position="116"/>
    </location>
</feature>
<dbReference type="InterPro" id="IPR023827">
    <property type="entry name" value="Peptidase_S8_Asp-AS"/>
</dbReference>
<evidence type="ECO:0000256" key="7">
    <source>
        <dbReference type="ARBA" id="ARBA00022825"/>
    </source>
</evidence>
<evidence type="ECO:0000256" key="10">
    <source>
        <dbReference type="RuleBase" id="RU003355"/>
    </source>
</evidence>
<comment type="similarity">
    <text evidence="1 9 10">Belongs to the peptidase S8 family.</text>
</comment>
<evidence type="ECO:0000313" key="16">
    <source>
        <dbReference type="EMBL" id="VTS80204.1"/>
    </source>
</evidence>
<dbReference type="InterPro" id="IPR046450">
    <property type="entry name" value="PA_dom_sf"/>
</dbReference>
<proteinExistence type="inferred from homology"/>
<keyword evidence="7 9" id="KW-0720">Serine protease</keyword>
<evidence type="ECO:0000256" key="11">
    <source>
        <dbReference type="SAM" id="MobiDB-lite"/>
    </source>
</evidence>
<evidence type="ECO:0000256" key="9">
    <source>
        <dbReference type="PROSITE-ProRule" id="PRU01240"/>
    </source>
</evidence>
<dbReference type="PROSITE" id="PS51892">
    <property type="entry name" value="SUBTILASE"/>
    <property type="match status" value="1"/>
</dbReference>
<dbReference type="GO" id="GO:0004252">
    <property type="term" value="F:serine-type endopeptidase activity"/>
    <property type="evidence" value="ECO:0007669"/>
    <property type="project" value="UniProtKB-UniRule"/>
</dbReference>
<name>A0A9X9SIF1_STRDY</name>
<feature type="compositionally biased region" description="Low complexity" evidence="11">
    <location>
        <begin position="76"/>
        <end position="85"/>
    </location>
</feature>
<evidence type="ECO:0000256" key="6">
    <source>
        <dbReference type="ARBA" id="ARBA00022801"/>
    </source>
</evidence>
<sequence length="666" mass="71814">MEKKQRFSLRKHKLGTVSILIGSLLFLATSSVSAEEVTTSSLTANVGVTQLPAQEHQAKESPVLPVPATKDSDMAGEVGVDVGEGAQPPIESATQEDNGTNKGAEATDPHQTSPVNRDVHDWVKTKGAWDRGFKGQGKVIAIIDTGIDANHQAMRLTDVSTAKVTSKAAMEERKKAAGIQYGVWLTDKVIFAHNYVENNDKVKEVKFDLFGEEELEGLDIKVDVQKVKSSKHYRPQAVEPPKETVIKIEDIQGSLEIDWPEIDDDTKYESHGMHVTGIAAGNGIEAAATGERFLGIAPEAQVMFMRVFANDVMGTGDSLFIKAIEDAVALGADAINLSLGSANGSQLSGNRALMEAIEKAKQAGVSVVVAAGNERVFGSDHADPFVTNPDYGLVGSPSTGRTPTSVAAINNKWVIERLMTVEGLQDRADLNNGKAIYVESVDFKDIKNSLGYDLSYPFVYIEQLTEAGYTAKDIKDKIVLIERDPEKTYDDMIAQAKAHGAIGVVMFNNVPGQANRLIRLNPHGMVLPLAFISHEFGKAMSTLNGNGTGSLMFDSSLSKAPSQKGNEMNHFSNWGLTSDGYLKPDVTAPGGDIYSTYNDNHYGSQTGTSMAAPQIAGASLLIKQYLEQIKPDLPKDQVADLVKNIMMSNAQVHVNPVTNVTTSPRQ</sequence>
<dbReference type="PRINTS" id="PR00723">
    <property type="entry name" value="SUBTILISIN"/>
</dbReference>
<accession>A0A9X9SIF1</accession>
<evidence type="ECO:0000259" key="14">
    <source>
        <dbReference type="Pfam" id="PF02225"/>
    </source>
</evidence>
<dbReference type="PROSITE" id="PS00136">
    <property type="entry name" value="SUBTILASE_ASP"/>
    <property type="match status" value="1"/>
</dbReference>
<dbReference type="Proteomes" id="UP000373301">
    <property type="component" value="Unassembled WGS sequence"/>
</dbReference>
<evidence type="ECO:0000259" key="15">
    <source>
        <dbReference type="Pfam" id="PF04650"/>
    </source>
</evidence>
<protein>
    <submittedName>
        <fullName evidence="16">Endopeptidase lactocepin</fullName>
        <ecNumber evidence="16">3.4.21.110</ecNumber>
    </submittedName>
</protein>
<dbReference type="CDD" id="cd07475">
    <property type="entry name" value="Peptidases_S8_C5a_Peptidase"/>
    <property type="match status" value="1"/>
</dbReference>
<feature type="domain" description="Peptidase S8/S53" evidence="13">
    <location>
        <begin position="135"/>
        <end position="650"/>
    </location>
</feature>
<dbReference type="InterPro" id="IPR003137">
    <property type="entry name" value="PA_domain"/>
</dbReference>
<dbReference type="PROSITE" id="PS00138">
    <property type="entry name" value="SUBTILASE_SER"/>
    <property type="match status" value="1"/>
</dbReference>
<dbReference type="AlphaFoldDB" id="A0A9X9SIF1"/>
<keyword evidence="4 12" id="KW-0732">Signal</keyword>
<dbReference type="InterPro" id="IPR015500">
    <property type="entry name" value="Peptidase_S8_subtilisin-rel"/>
</dbReference>
<dbReference type="Pfam" id="PF00082">
    <property type="entry name" value="Peptidase_S8"/>
    <property type="match status" value="1"/>
</dbReference>
<dbReference type="PANTHER" id="PTHR43399:SF4">
    <property type="entry name" value="CELL WALL-ASSOCIATED PROTEASE"/>
    <property type="match status" value="1"/>
</dbReference>
<dbReference type="InterPro" id="IPR000209">
    <property type="entry name" value="Peptidase_S8/S53_dom"/>
</dbReference>
<dbReference type="EMBL" id="CABEIM010000003">
    <property type="protein sequence ID" value="VTS80204.1"/>
    <property type="molecule type" value="Genomic_DNA"/>
</dbReference>
<feature type="active site" description="Charge relay system" evidence="8 9">
    <location>
        <position position="271"/>
    </location>
</feature>
<evidence type="ECO:0000256" key="8">
    <source>
        <dbReference type="PIRSR" id="PIRSR615500-1"/>
    </source>
</evidence>
<evidence type="ECO:0000259" key="13">
    <source>
        <dbReference type="Pfam" id="PF00082"/>
    </source>
</evidence>
<evidence type="ECO:0000256" key="1">
    <source>
        <dbReference type="ARBA" id="ARBA00011073"/>
    </source>
</evidence>
<feature type="active site" description="Charge relay system" evidence="8 9">
    <location>
        <position position="144"/>
    </location>
</feature>
<organism evidence="16 17">
    <name type="scientific">Streptococcus dysgalactiae</name>
    <dbReference type="NCBI Taxonomy" id="1334"/>
    <lineage>
        <taxon>Bacteria</taxon>
        <taxon>Bacillati</taxon>
        <taxon>Bacillota</taxon>
        <taxon>Bacilli</taxon>
        <taxon>Lactobacillales</taxon>
        <taxon>Streptococcaceae</taxon>
        <taxon>Streptococcus</taxon>
    </lineage>
</organism>
<evidence type="ECO:0000313" key="17">
    <source>
        <dbReference type="Proteomes" id="UP000373301"/>
    </source>
</evidence>